<dbReference type="GO" id="GO:0009228">
    <property type="term" value="P:thiamine biosynthetic process"/>
    <property type="evidence" value="ECO:0007669"/>
    <property type="project" value="UniProtKB-UniRule"/>
</dbReference>
<keyword evidence="2 10" id="KW-0004">4Fe-4S</keyword>
<dbReference type="HOGENOM" id="CLU_013181_2_2_0"/>
<dbReference type="SFLD" id="SFLDG01114">
    <property type="entry name" value="phosphomethylpyrimidine_syntha"/>
    <property type="match status" value="1"/>
</dbReference>
<dbReference type="InterPro" id="IPR038521">
    <property type="entry name" value="ThiC/Bza_core_dom"/>
</dbReference>
<keyword evidence="9 10" id="KW-0456">Lyase</keyword>
<evidence type="ECO:0000256" key="11">
    <source>
        <dbReference type="SAM" id="MobiDB-lite"/>
    </source>
</evidence>
<dbReference type="EC" id="4.1.99.17" evidence="10"/>
<dbReference type="AlphaFoldDB" id="F0SS97"/>
<feature type="binding site" evidence="10">
    <location>
        <position position="383"/>
    </location>
    <ligand>
        <name>substrate</name>
    </ligand>
</feature>
<evidence type="ECO:0000256" key="4">
    <source>
        <dbReference type="ARBA" id="ARBA00022723"/>
    </source>
</evidence>
<dbReference type="PANTHER" id="PTHR30557">
    <property type="entry name" value="THIAMINE BIOSYNTHESIS PROTEIN THIC"/>
    <property type="match status" value="1"/>
</dbReference>
<dbReference type="Gene3D" id="3.20.20.540">
    <property type="entry name" value="Radical SAM ThiC family, central domain"/>
    <property type="match status" value="1"/>
</dbReference>
<dbReference type="InterPro" id="IPR002817">
    <property type="entry name" value="ThiC/BzaA/B"/>
</dbReference>
<dbReference type="RefSeq" id="WP_013626852.1">
    <property type="nucleotide sequence ID" value="NC_015174.1"/>
</dbReference>
<keyword evidence="13" id="KW-1185">Reference proteome</keyword>
<comment type="function">
    <text evidence="1 10">Catalyzes the synthesis of the hydroxymethylpyrimidine phosphate (HMP-P) moiety of thiamine from aminoimidazole ribotide (AIR) in a radical S-adenosyl-L-methionine (SAM)-dependent reaction.</text>
</comment>
<evidence type="ECO:0000256" key="8">
    <source>
        <dbReference type="ARBA" id="ARBA00023014"/>
    </source>
</evidence>
<comment type="similarity">
    <text evidence="10">Belongs to the ThiC family.</text>
</comment>
<feature type="binding site" evidence="10">
    <location>
        <position position="360"/>
    </location>
    <ligand>
        <name>Zn(2+)</name>
        <dbReference type="ChEBI" id="CHEBI:29105"/>
    </ligand>
</feature>
<comment type="pathway">
    <text evidence="10">Cofactor biosynthesis; thiamine diphosphate biosynthesis.</text>
</comment>
<feature type="binding site" evidence="10">
    <location>
        <position position="424"/>
    </location>
    <ligand>
        <name>Zn(2+)</name>
        <dbReference type="ChEBI" id="CHEBI:29105"/>
    </ligand>
</feature>
<feature type="binding site" evidence="10">
    <location>
        <begin position="317"/>
        <end position="320"/>
    </location>
    <ligand>
        <name>substrate</name>
    </ligand>
</feature>
<evidence type="ECO:0000256" key="2">
    <source>
        <dbReference type="ARBA" id="ARBA00022485"/>
    </source>
</evidence>
<evidence type="ECO:0000256" key="5">
    <source>
        <dbReference type="ARBA" id="ARBA00022833"/>
    </source>
</evidence>
<keyword evidence="3 10" id="KW-0949">S-adenosyl-L-methionine</keyword>
<evidence type="ECO:0000256" key="10">
    <source>
        <dbReference type="HAMAP-Rule" id="MF_00089"/>
    </source>
</evidence>
<dbReference type="Proteomes" id="UP000006860">
    <property type="component" value="Chromosome"/>
</dbReference>
<dbReference type="UniPathway" id="UPA00060"/>
<evidence type="ECO:0000313" key="13">
    <source>
        <dbReference type="Proteomes" id="UP000006860"/>
    </source>
</evidence>
<dbReference type="InterPro" id="IPR037509">
    <property type="entry name" value="ThiC"/>
</dbReference>
<dbReference type="eggNOG" id="COG0422">
    <property type="taxonomic scope" value="Bacteria"/>
</dbReference>
<dbReference type="HAMAP" id="MF_00089">
    <property type="entry name" value="ThiC"/>
    <property type="match status" value="1"/>
</dbReference>
<evidence type="ECO:0000256" key="1">
    <source>
        <dbReference type="ARBA" id="ARBA00003175"/>
    </source>
</evidence>
<gene>
    <name evidence="10" type="primary">thiC</name>
    <name evidence="12" type="ordered locus">Plabr_0481</name>
</gene>
<dbReference type="KEGG" id="pbs:Plabr_0481"/>
<feature type="region of interest" description="Disordered" evidence="11">
    <location>
        <begin position="1"/>
        <end position="62"/>
    </location>
</feature>
<feature type="binding site" evidence="10">
    <location>
        <begin position="276"/>
        <end position="278"/>
    </location>
    <ligand>
        <name>substrate</name>
    </ligand>
</feature>
<feature type="binding site" evidence="10">
    <location>
        <position position="508"/>
    </location>
    <ligand>
        <name>[4Fe-4S] cluster</name>
        <dbReference type="ChEBI" id="CHEBI:49883"/>
        <note>4Fe-4S-S-AdoMet</note>
    </ligand>
</feature>
<dbReference type="NCBIfam" id="NF009895">
    <property type="entry name" value="PRK13352.1"/>
    <property type="match status" value="1"/>
</dbReference>
<dbReference type="EMBL" id="CP002546">
    <property type="protein sequence ID" value="ADY58108.1"/>
    <property type="molecule type" value="Genomic_DNA"/>
</dbReference>
<keyword evidence="6 10" id="KW-0784">Thiamine biosynthesis</keyword>
<evidence type="ECO:0000256" key="7">
    <source>
        <dbReference type="ARBA" id="ARBA00023004"/>
    </source>
</evidence>
<dbReference type="FunFam" id="3.20.20.540:FF:000001">
    <property type="entry name" value="Phosphomethylpyrimidine synthase"/>
    <property type="match status" value="1"/>
</dbReference>
<feature type="binding site" evidence="10">
    <location>
        <position position="256"/>
    </location>
    <ligand>
        <name>substrate</name>
    </ligand>
</feature>
<dbReference type="NCBIfam" id="TIGR00190">
    <property type="entry name" value="thiC"/>
    <property type="match status" value="1"/>
</dbReference>
<dbReference type="Gene3D" id="6.10.250.620">
    <property type="match status" value="1"/>
</dbReference>
<keyword evidence="4 10" id="KW-0479">Metal-binding</keyword>
<keyword evidence="8 10" id="KW-0411">Iron-sulfur</keyword>
<comment type="cofactor">
    <cofactor evidence="10">
        <name>[4Fe-4S] cluster</name>
        <dbReference type="ChEBI" id="CHEBI:49883"/>
    </cofactor>
    <text evidence="10">Binds 1 [4Fe-4S] cluster per subunit. The cluster is coordinated with 3 cysteines and an exchangeable S-adenosyl-L-methionine.</text>
</comment>
<dbReference type="GO" id="GO:0005829">
    <property type="term" value="C:cytosol"/>
    <property type="evidence" value="ECO:0007669"/>
    <property type="project" value="TreeGrafter"/>
</dbReference>
<evidence type="ECO:0000256" key="3">
    <source>
        <dbReference type="ARBA" id="ARBA00022691"/>
    </source>
</evidence>
<evidence type="ECO:0000313" key="12">
    <source>
        <dbReference type="EMBL" id="ADY58108.1"/>
    </source>
</evidence>
<reference evidence="13" key="1">
    <citation type="submission" date="2011-02" db="EMBL/GenBank/DDBJ databases">
        <title>The complete genome of Planctomyces brasiliensis DSM 5305.</title>
        <authorList>
            <person name="Lucas S."/>
            <person name="Copeland A."/>
            <person name="Lapidus A."/>
            <person name="Bruce D."/>
            <person name="Goodwin L."/>
            <person name="Pitluck S."/>
            <person name="Kyrpides N."/>
            <person name="Mavromatis K."/>
            <person name="Pagani I."/>
            <person name="Ivanova N."/>
            <person name="Ovchinnikova G."/>
            <person name="Lu M."/>
            <person name="Detter J.C."/>
            <person name="Han C."/>
            <person name="Land M."/>
            <person name="Hauser L."/>
            <person name="Markowitz V."/>
            <person name="Cheng J.-F."/>
            <person name="Hugenholtz P."/>
            <person name="Woyke T."/>
            <person name="Wu D."/>
            <person name="Tindall B."/>
            <person name="Pomrenke H.G."/>
            <person name="Brambilla E."/>
            <person name="Klenk H.-P."/>
            <person name="Eisen J.A."/>
        </authorList>
    </citation>
    <scope>NUCLEOTIDE SEQUENCE [LARGE SCALE GENOMIC DNA]</scope>
    <source>
        <strain evidence="13">ATCC 49424 / DSM 5305 / JCM 21570 / NBRC 103401 / IFAM 1448</strain>
    </source>
</reference>
<sequence length="599" mass="65713">MSQSSSGARYTLPPLGTNPSSSAAGTNPGSFANPPQLGPGPEGARTFSSPDTPGMPAPSEKTAWDFMPEGWQLKPGFENNYHQADAWQAPEGFEPVTQLESARLGIVTPEMTRVAEREPHLTAEQVRDEVASGRMVIPANRVHLGHKLDPMCIGRASLTKVNANMGASPVSSGTEEEVEKLLWSIRWGADTVMDLSTGGNLDECREAIIQNSTAPIGTVPIYSMIIGRKLKDLTHEIILDSLEHQAEQGVDYFTVHAGVLRDHLQFVKKRLIGIVSRGGSLLAKWMLDHGAENPMYDLWEDICQIMRRYDVTFSIGDGLRPGGLADATDQAQLAELCALGELTERAWRQGVQVMVEGPGHVPFDQIEYNMKLQRTLCHGAPFYVLGPLVTDIFPGYDHITSCIGATSAAYHGASMLCYVTPKEHLGLPKKDDVKQGCVAYKIAAHAADVALGIPGSRDRDDELTKARAALNWEKHFDLSFDPDVARAYHDEDLDVDTDFCAMCGHDWCSVRISKEIVEFSSGKDENYAWEKARKSAALTDEQKAILEQRGVLSPDEIHKLASKTKSVMGNEKDKASCHSDYVDSDQAQQLQQNLVELDK</sequence>
<accession>F0SS97</accession>
<dbReference type="SFLD" id="SFLDF00407">
    <property type="entry name" value="phosphomethylpyrimidine_syntha"/>
    <property type="match status" value="1"/>
</dbReference>
<dbReference type="PANTHER" id="PTHR30557:SF1">
    <property type="entry name" value="PHOSPHOMETHYLPYRIMIDINE SYNTHASE, CHLOROPLASTIC"/>
    <property type="match status" value="1"/>
</dbReference>
<feature type="binding site" evidence="10">
    <location>
        <position position="193"/>
    </location>
    <ligand>
        <name>substrate</name>
    </ligand>
</feature>
<comment type="catalytic activity">
    <reaction evidence="10">
        <text>5-amino-1-(5-phospho-beta-D-ribosyl)imidazole + S-adenosyl-L-methionine = 4-amino-2-methyl-5-(phosphooxymethyl)pyrimidine + CO + 5'-deoxyadenosine + formate + L-methionine + 3 H(+)</text>
        <dbReference type="Rhea" id="RHEA:24840"/>
        <dbReference type="ChEBI" id="CHEBI:15378"/>
        <dbReference type="ChEBI" id="CHEBI:15740"/>
        <dbReference type="ChEBI" id="CHEBI:17245"/>
        <dbReference type="ChEBI" id="CHEBI:17319"/>
        <dbReference type="ChEBI" id="CHEBI:57844"/>
        <dbReference type="ChEBI" id="CHEBI:58354"/>
        <dbReference type="ChEBI" id="CHEBI:59789"/>
        <dbReference type="ChEBI" id="CHEBI:137981"/>
        <dbReference type="EC" id="4.1.99.17"/>
    </reaction>
</comment>
<proteinExistence type="inferred from homology"/>
<evidence type="ECO:0000256" key="9">
    <source>
        <dbReference type="ARBA" id="ARBA00023239"/>
    </source>
</evidence>
<dbReference type="Pfam" id="PF01964">
    <property type="entry name" value="ThiC_Rad_SAM"/>
    <property type="match status" value="1"/>
</dbReference>
<dbReference type="STRING" id="756272.Plabr_0481"/>
<keyword evidence="5 10" id="KW-0862">Zinc</keyword>
<dbReference type="GO" id="GO:0009229">
    <property type="term" value="P:thiamine diphosphate biosynthetic process"/>
    <property type="evidence" value="ECO:0007669"/>
    <property type="project" value="UniProtKB-UniRule"/>
</dbReference>
<feature type="binding site" evidence="10">
    <location>
        <position position="503"/>
    </location>
    <ligand>
        <name>[4Fe-4S] cluster</name>
        <dbReference type="ChEBI" id="CHEBI:49883"/>
        <note>4Fe-4S-S-AdoMet</note>
    </ligand>
</feature>
<evidence type="ECO:0000256" key="6">
    <source>
        <dbReference type="ARBA" id="ARBA00022977"/>
    </source>
</evidence>
<feature type="binding site" evidence="10">
    <location>
        <position position="222"/>
    </location>
    <ligand>
        <name>substrate</name>
    </ligand>
</feature>
<dbReference type="GO" id="GO:0051539">
    <property type="term" value="F:4 iron, 4 sulfur cluster binding"/>
    <property type="evidence" value="ECO:0007669"/>
    <property type="project" value="UniProtKB-KW"/>
</dbReference>
<keyword evidence="7 10" id="KW-0408">Iron</keyword>
<feature type="binding site" evidence="10">
    <location>
        <position position="356"/>
    </location>
    <ligand>
        <name>substrate</name>
    </ligand>
</feature>
<feature type="binding site" evidence="10">
    <location>
        <position position="164"/>
    </location>
    <ligand>
        <name>substrate</name>
    </ligand>
</feature>
<protein>
    <recommendedName>
        <fullName evidence="10">Phosphomethylpyrimidine synthase</fullName>
        <ecNumber evidence="10">4.1.99.17</ecNumber>
    </recommendedName>
    <alternativeName>
        <fullName evidence="10">Hydroxymethylpyrimidine phosphate synthase</fullName>
        <shortName evidence="10">HMP-P synthase</shortName>
        <shortName evidence="10">HMP-phosphate synthase</shortName>
        <shortName evidence="10">HMPP synthase</shortName>
    </alternativeName>
    <alternativeName>
        <fullName evidence="10">Thiamine biosynthesis protein ThiC</fullName>
    </alternativeName>
</protein>
<feature type="binding site" evidence="10">
    <location>
        <position position="500"/>
    </location>
    <ligand>
        <name>[4Fe-4S] cluster</name>
        <dbReference type="ChEBI" id="CHEBI:49883"/>
        <note>4Fe-4S-S-AdoMet</note>
    </ligand>
</feature>
<dbReference type="GO" id="GO:0008270">
    <property type="term" value="F:zinc ion binding"/>
    <property type="evidence" value="ECO:0007669"/>
    <property type="project" value="UniProtKB-UniRule"/>
</dbReference>
<dbReference type="GO" id="GO:0070284">
    <property type="term" value="F:phosphomethylpyrimidine synthase activity"/>
    <property type="evidence" value="ECO:0007669"/>
    <property type="project" value="UniProtKB-EC"/>
</dbReference>
<dbReference type="SFLD" id="SFLDS00113">
    <property type="entry name" value="Radical_SAM_Phosphomethylpyrim"/>
    <property type="match status" value="1"/>
</dbReference>
<organism evidence="12 13">
    <name type="scientific">Rubinisphaera brasiliensis (strain ATCC 49424 / DSM 5305 / JCM 21570 / IAM 15109 / NBRC 103401 / IFAM 1448)</name>
    <name type="common">Planctomyces brasiliensis</name>
    <dbReference type="NCBI Taxonomy" id="756272"/>
    <lineage>
        <taxon>Bacteria</taxon>
        <taxon>Pseudomonadati</taxon>
        <taxon>Planctomycetota</taxon>
        <taxon>Planctomycetia</taxon>
        <taxon>Planctomycetales</taxon>
        <taxon>Planctomycetaceae</taxon>
        <taxon>Rubinisphaera</taxon>
    </lineage>
</organism>
<feature type="compositionally biased region" description="Polar residues" evidence="11">
    <location>
        <begin position="17"/>
        <end position="30"/>
    </location>
</feature>
<name>F0SS97_RUBBR</name>